<evidence type="ECO:0000259" key="18">
    <source>
        <dbReference type="Pfam" id="PF00912"/>
    </source>
</evidence>
<dbReference type="Pfam" id="PF00912">
    <property type="entry name" value="Transgly"/>
    <property type="match status" value="1"/>
</dbReference>
<evidence type="ECO:0000256" key="6">
    <source>
        <dbReference type="ARBA" id="ARBA00022670"/>
    </source>
</evidence>
<feature type="domain" description="Penicillin-binding protein transpeptidase" evidence="17">
    <location>
        <begin position="314"/>
        <end position="556"/>
    </location>
</feature>
<gene>
    <name evidence="19" type="ORF">SAMN02745226_00931</name>
</gene>
<comment type="catalytic activity">
    <reaction evidence="15">
        <text>Preferential cleavage: (Ac)2-L-Lys-D-Ala-|-D-Ala. Also transpeptidation of peptidyl-alanyl moieties that are N-acyl substituents of D-alanine.</text>
        <dbReference type="EC" id="3.4.16.4"/>
    </reaction>
</comment>
<evidence type="ECO:0000256" key="5">
    <source>
        <dbReference type="ARBA" id="ARBA00022645"/>
    </source>
</evidence>
<evidence type="ECO:0000256" key="8">
    <source>
        <dbReference type="ARBA" id="ARBA00022679"/>
    </source>
</evidence>
<keyword evidence="7" id="KW-0328">Glycosyltransferase</keyword>
<accession>A0A1M7SJ26</accession>
<comment type="similarity">
    <text evidence="2">In the C-terminal section; belongs to the transpeptidase family.</text>
</comment>
<dbReference type="GO" id="GO:0071555">
    <property type="term" value="P:cell wall organization"/>
    <property type="evidence" value="ECO:0007669"/>
    <property type="project" value="UniProtKB-KW"/>
</dbReference>
<evidence type="ECO:0000256" key="7">
    <source>
        <dbReference type="ARBA" id="ARBA00022676"/>
    </source>
</evidence>
<protein>
    <submittedName>
        <fullName evidence="19">Membrane carboxypeptidase (Penicillin-binding protein)</fullName>
    </submittedName>
</protein>
<dbReference type="PANTHER" id="PTHR32282">
    <property type="entry name" value="BINDING PROTEIN TRANSPEPTIDASE, PUTATIVE-RELATED"/>
    <property type="match status" value="1"/>
</dbReference>
<evidence type="ECO:0000259" key="17">
    <source>
        <dbReference type="Pfam" id="PF00905"/>
    </source>
</evidence>
<dbReference type="SUPFAM" id="SSF56601">
    <property type="entry name" value="beta-lactamase/transpeptidase-like"/>
    <property type="match status" value="1"/>
</dbReference>
<dbReference type="GO" id="GO:0009002">
    <property type="term" value="F:serine-type D-Ala-D-Ala carboxypeptidase activity"/>
    <property type="evidence" value="ECO:0007669"/>
    <property type="project" value="UniProtKB-EC"/>
</dbReference>
<keyword evidence="14" id="KW-0961">Cell wall biogenesis/degradation</keyword>
<evidence type="ECO:0000256" key="2">
    <source>
        <dbReference type="ARBA" id="ARBA00007090"/>
    </source>
</evidence>
<reference evidence="20" key="1">
    <citation type="submission" date="2016-12" db="EMBL/GenBank/DDBJ databases">
        <authorList>
            <person name="Varghese N."/>
            <person name="Submissions S."/>
        </authorList>
    </citation>
    <scope>NUCLEOTIDE SEQUENCE [LARGE SCALE GENOMIC DNA]</scope>
    <source>
        <strain evidence="20">DSM 13020</strain>
    </source>
</reference>
<dbReference type="InterPro" id="IPR012338">
    <property type="entry name" value="Beta-lactam/transpept-like"/>
</dbReference>
<dbReference type="SUPFAM" id="SSF53955">
    <property type="entry name" value="Lysozyme-like"/>
    <property type="match status" value="1"/>
</dbReference>
<dbReference type="Pfam" id="PF00905">
    <property type="entry name" value="Transpeptidase"/>
    <property type="match status" value="1"/>
</dbReference>
<dbReference type="STRING" id="1121883.SAMN02745226_00931"/>
<comment type="catalytic activity">
    <reaction evidence="16">
        <text>[GlcNAc-(1-&gt;4)-Mur2Ac(oyl-L-Ala-gamma-D-Glu-L-Lys-D-Ala-D-Ala)](n)-di-trans,octa-cis-undecaprenyl diphosphate + beta-D-GlcNAc-(1-&gt;4)-Mur2Ac(oyl-L-Ala-gamma-D-Glu-L-Lys-D-Ala-D-Ala)-di-trans,octa-cis-undecaprenyl diphosphate = [GlcNAc-(1-&gt;4)-Mur2Ac(oyl-L-Ala-gamma-D-Glu-L-Lys-D-Ala-D-Ala)](n+1)-di-trans,octa-cis-undecaprenyl diphosphate + di-trans,octa-cis-undecaprenyl diphosphate + H(+)</text>
        <dbReference type="Rhea" id="RHEA:23708"/>
        <dbReference type="Rhea" id="RHEA-COMP:9602"/>
        <dbReference type="Rhea" id="RHEA-COMP:9603"/>
        <dbReference type="ChEBI" id="CHEBI:15378"/>
        <dbReference type="ChEBI" id="CHEBI:58405"/>
        <dbReference type="ChEBI" id="CHEBI:60033"/>
        <dbReference type="ChEBI" id="CHEBI:78435"/>
        <dbReference type="EC" id="2.4.99.28"/>
    </reaction>
</comment>
<keyword evidence="5 19" id="KW-0121">Carboxypeptidase</keyword>
<comment type="subcellular location">
    <subcellularLocation>
        <location evidence="1">Cell membrane</location>
    </subcellularLocation>
</comment>
<evidence type="ECO:0000256" key="12">
    <source>
        <dbReference type="ARBA" id="ARBA00023136"/>
    </source>
</evidence>
<dbReference type="GO" id="GO:0008658">
    <property type="term" value="F:penicillin binding"/>
    <property type="evidence" value="ECO:0007669"/>
    <property type="project" value="InterPro"/>
</dbReference>
<evidence type="ECO:0000313" key="20">
    <source>
        <dbReference type="Proteomes" id="UP000184207"/>
    </source>
</evidence>
<organism evidence="19 20">
    <name type="scientific">Fervidobacterium gondwanense DSM 13020</name>
    <dbReference type="NCBI Taxonomy" id="1121883"/>
    <lineage>
        <taxon>Bacteria</taxon>
        <taxon>Thermotogati</taxon>
        <taxon>Thermotogota</taxon>
        <taxon>Thermotogae</taxon>
        <taxon>Thermotogales</taxon>
        <taxon>Fervidobacteriaceae</taxon>
        <taxon>Fervidobacterium</taxon>
    </lineage>
</organism>
<keyword evidence="12" id="KW-0472">Membrane</keyword>
<proteinExistence type="inferred from homology"/>
<keyword evidence="9" id="KW-0378">Hydrolase</keyword>
<evidence type="ECO:0000256" key="16">
    <source>
        <dbReference type="ARBA" id="ARBA00049902"/>
    </source>
</evidence>
<evidence type="ECO:0000256" key="3">
    <source>
        <dbReference type="ARBA" id="ARBA00007739"/>
    </source>
</evidence>
<keyword evidence="10" id="KW-0133">Cell shape</keyword>
<dbReference type="GO" id="GO:0006508">
    <property type="term" value="P:proteolysis"/>
    <property type="evidence" value="ECO:0007669"/>
    <property type="project" value="UniProtKB-KW"/>
</dbReference>
<evidence type="ECO:0000256" key="13">
    <source>
        <dbReference type="ARBA" id="ARBA00023268"/>
    </source>
</evidence>
<feature type="domain" description="Glycosyl transferase family 51" evidence="18">
    <location>
        <begin position="55"/>
        <end position="217"/>
    </location>
</feature>
<dbReference type="RefSeq" id="WP_072758878.1">
    <property type="nucleotide sequence ID" value="NZ_FRDJ01000004.1"/>
</dbReference>
<keyword evidence="11" id="KW-0573">Peptidoglycan synthesis</keyword>
<dbReference type="GO" id="GO:0009252">
    <property type="term" value="P:peptidoglycan biosynthetic process"/>
    <property type="evidence" value="ECO:0007669"/>
    <property type="project" value="UniProtKB-KW"/>
</dbReference>
<keyword evidence="8" id="KW-0808">Transferase</keyword>
<keyword evidence="6" id="KW-0645">Protease</keyword>
<evidence type="ECO:0000256" key="10">
    <source>
        <dbReference type="ARBA" id="ARBA00022960"/>
    </source>
</evidence>
<dbReference type="FunFam" id="1.10.3810.10:FF:000001">
    <property type="entry name" value="Penicillin-binding protein 1A"/>
    <property type="match status" value="1"/>
</dbReference>
<name>A0A1M7SJ26_FERGO</name>
<evidence type="ECO:0000256" key="15">
    <source>
        <dbReference type="ARBA" id="ARBA00034000"/>
    </source>
</evidence>
<dbReference type="PANTHER" id="PTHR32282:SF11">
    <property type="entry name" value="PENICILLIN-BINDING PROTEIN 1B"/>
    <property type="match status" value="1"/>
</dbReference>
<dbReference type="InterPro" id="IPR023346">
    <property type="entry name" value="Lysozyme-like_dom_sf"/>
</dbReference>
<dbReference type="GO" id="GO:0008955">
    <property type="term" value="F:peptidoglycan glycosyltransferase activity"/>
    <property type="evidence" value="ECO:0007669"/>
    <property type="project" value="UniProtKB-EC"/>
</dbReference>
<dbReference type="GO" id="GO:0030288">
    <property type="term" value="C:outer membrane-bounded periplasmic space"/>
    <property type="evidence" value="ECO:0007669"/>
    <property type="project" value="TreeGrafter"/>
</dbReference>
<evidence type="ECO:0000256" key="14">
    <source>
        <dbReference type="ARBA" id="ARBA00023316"/>
    </source>
</evidence>
<dbReference type="InterPro" id="IPR001460">
    <property type="entry name" value="PCN-bd_Tpept"/>
</dbReference>
<dbReference type="InterPro" id="IPR036950">
    <property type="entry name" value="PBP_transglycosylase"/>
</dbReference>
<dbReference type="GO" id="GO:0005886">
    <property type="term" value="C:plasma membrane"/>
    <property type="evidence" value="ECO:0007669"/>
    <property type="project" value="UniProtKB-SubCell"/>
</dbReference>
<dbReference type="EMBL" id="FRDJ01000004">
    <property type="protein sequence ID" value="SHN58485.1"/>
    <property type="molecule type" value="Genomic_DNA"/>
</dbReference>
<dbReference type="Gene3D" id="1.10.3810.10">
    <property type="entry name" value="Biosynthetic peptidoglycan transglycosylase-like"/>
    <property type="match status" value="1"/>
</dbReference>
<keyword evidence="20" id="KW-1185">Reference proteome</keyword>
<dbReference type="InterPro" id="IPR001264">
    <property type="entry name" value="Glyco_trans_51"/>
</dbReference>
<evidence type="ECO:0000256" key="11">
    <source>
        <dbReference type="ARBA" id="ARBA00022984"/>
    </source>
</evidence>
<evidence type="ECO:0000256" key="4">
    <source>
        <dbReference type="ARBA" id="ARBA00022475"/>
    </source>
</evidence>
<dbReference type="AlphaFoldDB" id="A0A1M7SJ26"/>
<comment type="similarity">
    <text evidence="3">In the N-terminal section; belongs to the glycosyltransferase 51 family.</text>
</comment>
<evidence type="ECO:0000256" key="1">
    <source>
        <dbReference type="ARBA" id="ARBA00004236"/>
    </source>
</evidence>
<evidence type="ECO:0000313" key="19">
    <source>
        <dbReference type="EMBL" id="SHN58485.1"/>
    </source>
</evidence>
<sequence length="674" mass="76327">MKKFLLILFLLFFTLSFIFPMMLYKWYTSRIEPPQNKVPASLVVEYSDGTPLYTPKTVWIDFEDIPNLVKDSIVASEDKRFYQHSGVDLIGIARSFFVILTTDSIQGGSTITQQLARTLYLTTERTWKRKIKEALIALWLEQNYSKNEILELYINFVYLGNGVYGFPAAAKYYFNKTLEQLKPVEVAMLTATLRSPEHANPLEELNADFTKTVLRKMMNEGVITNAEYENALETLSSEHARNVNIAGNMFDQDLFWMVVVELKELGFELGDLRNGFRVRTTIDKNMQTLLNKNIDKTKMAGLIIEHTTGRIRAAYGLGITSGRRQVGSVIKPMYYYLAFMGGWNKNDILEDKPITIGTWSPQNFDKEFWQEVTLENALIYSRNVPSVNLFMALGQSKVKNFLKNTLMVDGYYPNDATLALGTLETSLVDVAKGFEPIFNGGIVIRPRIIEYVKDRNGVIYYSYKPEILNVVKPPKDFEARTPVEASVLTMQLMEKVVTMGTGKSANIPGRKIYGKTGTAEKNAWFVGGDGKYLFLLVKDGKDLTGGRDVAPVWREIAKNTEIGYIPISLPVSKKMPSTEKKQVEEETVLQPLSPVDEESISIPDESISQTTEKADTEEDIFNRVRSKSITSDELLNVLKTMDSDKQREVLSRINEIDPDLASQVYTKLLGGGEF</sequence>
<dbReference type="Gene3D" id="3.40.710.10">
    <property type="entry name" value="DD-peptidase/beta-lactamase superfamily"/>
    <property type="match status" value="1"/>
</dbReference>
<keyword evidence="13" id="KW-0511">Multifunctional enzyme</keyword>
<keyword evidence="4" id="KW-1003">Cell membrane</keyword>
<dbReference type="Proteomes" id="UP000184207">
    <property type="component" value="Unassembled WGS sequence"/>
</dbReference>
<evidence type="ECO:0000256" key="9">
    <source>
        <dbReference type="ARBA" id="ARBA00022801"/>
    </source>
</evidence>
<dbReference type="InterPro" id="IPR050396">
    <property type="entry name" value="Glycosyltr_51/Transpeptidase"/>
</dbReference>
<dbReference type="GO" id="GO:0008360">
    <property type="term" value="P:regulation of cell shape"/>
    <property type="evidence" value="ECO:0007669"/>
    <property type="project" value="UniProtKB-KW"/>
</dbReference>